<keyword evidence="6 10" id="KW-1133">Transmembrane helix</keyword>
<dbReference type="Pfam" id="PF03471">
    <property type="entry name" value="CorC_HlyC"/>
    <property type="match status" value="1"/>
</dbReference>
<feature type="domain" description="CBS" evidence="13">
    <location>
        <begin position="287"/>
        <end position="343"/>
    </location>
</feature>
<comment type="subcellular location">
    <subcellularLocation>
        <location evidence="1">Cell membrane</location>
        <topology evidence="1">Multi-pass membrane protein</topology>
    </subcellularLocation>
</comment>
<evidence type="ECO:0000256" key="7">
    <source>
        <dbReference type="ARBA" id="ARBA00023122"/>
    </source>
</evidence>
<dbReference type="KEGG" id="asd:AS9A_2670"/>
<dbReference type="InterPro" id="IPR002550">
    <property type="entry name" value="CNNM"/>
</dbReference>
<evidence type="ECO:0000259" key="14">
    <source>
        <dbReference type="PROSITE" id="PS51846"/>
    </source>
</evidence>
<dbReference type="PROSITE" id="PS51846">
    <property type="entry name" value="CNNM"/>
    <property type="match status" value="1"/>
</dbReference>
<feature type="transmembrane region" description="Helical" evidence="12">
    <location>
        <begin position="99"/>
        <end position="120"/>
    </location>
</feature>
<reference evidence="15 16" key="1">
    <citation type="journal article" date="2011" name="J. Bacteriol.">
        <title>Complete genome sequence of Amycolicicoccus subflavus DQS3-9A1T, an actinomycete isolated from crude oil-polluted soil.</title>
        <authorList>
            <person name="Cai M."/>
            <person name="Chen W.M."/>
            <person name="Nie Y."/>
            <person name="Chi C.Q."/>
            <person name="Wang Y.N."/>
            <person name="Tang Y.Q."/>
            <person name="Li G.Y."/>
            <person name="Wu X.L."/>
        </authorList>
    </citation>
    <scope>NUCLEOTIDE SEQUENCE [LARGE SCALE GENOMIC DNA]</scope>
    <source>
        <strain evidence="16">DSM 45089 / DQS3-9A1</strain>
    </source>
</reference>
<dbReference type="Gene3D" id="3.30.465.10">
    <property type="match status" value="1"/>
</dbReference>
<dbReference type="InterPro" id="IPR046342">
    <property type="entry name" value="CBS_dom_sf"/>
</dbReference>
<dbReference type="STRING" id="443218.AS9A_2670"/>
<evidence type="ECO:0000256" key="9">
    <source>
        <dbReference type="PROSITE-ProRule" id="PRU00703"/>
    </source>
</evidence>
<evidence type="ECO:0000313" key="15">
    <source>
        <dbReference type="EMBL" id="AEF41117.1"/>
    </source>
</evidence>
<evidence type="ECO:0000256" key="6">
    <source>
        <dbReference type="ARBA" id="ARBA00022989"/>
    </source>
</evidence>
<dbReference type="InterPro" id="IPR005170">
    <property type="entry name" value="Transptr-assoc_dom"/>
</dbReference>
<dbReference type="RefSeq" id="WP_013807466.1">
    <property type="nucleotide sequence ID" value="NC_015564.1"/>
</dbReference>
<evidence type="ECO:0000256" key="10">
    <source>
        <dbReference type="PROSITE-ProRule" id="PRU01193"/>
    </source>
</evidence>
<dbReference type="SMART" id="SM01091">
    <property type="entry name" value="CorC_HlyC"/>
    <property type="match status" value="1"/>
</dbReference>
<keyword evidence="3" id="KW-1003">Cell membrane</keyword>
<dbReference type="InterPro" id="IPR051676">
    <property type="entry name" value="UPF0053_domain"/>
</dbReference>
<keyword evidence="7 9" id="KW-0129">CBS domain</keyword>
<dbReference type="PANTHER" id="PTHR43099">
    <property type="entry name" value="UPF0053 PROTEIN YRKA"/>
    <property type="match status" value="1"/>
</dbReference>
<feature type="region of interest" description="Disordered" evidence="11">
    <location>
        <begin position="445"/>
        <end position="464"/>
    </location>
</feature>
<comment type="similarity">
    <text evidence="2">Belongs to the UPF0053 family.</text>
</comment>
<dbReference type="Pfam" id="PF00571">
    <property type="entry name" value="CBS"/>
    <property type="match status" value="2"/>
</dbReference>
<dbReference type="InterPro" id="IPR016169">
    <property type="entry name" value="FAD-bd_PCMH_sub2"/>
</dbReference>
<accession>F6EHD8</accession>
<organism evidence="15 16">
    <name type="scientific">Hoyosella subflava (strain DSM 45089 / JCM 17490 / NBRC 109087 / DQS3-9A1)</name>
    <name type="common">Amycolicicoccus subflavus</name>
    <dbReference type="NCBI Taxonomy" id="443218"/>
    <lineage>
        <taxon>Bacteria</taxon>
        <taxon>Bacillati</taxon>
        <taxon>Actinomycetota</taxon>
        <taxon>Actinomycetes</taxon>
        <taxon>Mycobacteriales</taxon>
        <taxon>Hoyosellaceae</taxon>
        <taxon>Hoyosella</taxon>
    </lineage>
</organism>
<evidence type="ECO:0000256" key="1">
    <source>
        <dbReference type="ARBA" id="ARBA00004651"/>
    </source>
</evidence>
<evidence type="ECO:0000256" key="2">
    <source>
        <dbReference type="ARBA" id="ARBA00006337"/>
    </source>
</evidence>
<keyword evidence="8 10" id="KW-0472">Membrane</keyword>
<dbReference type="Pfam" id="PF01595">
    <property type="entry name" value="CNNM"/>
    <property type="match status" value="1"/>
</dbReference>
<feature type="transmembrane region" description="Helical" evidence="12">
    <location>
        <begin position="64"/>
        <end position="87"/>
    </location>
</feature>
<dbReference type="Gene3D" id="3.10.580.10">
    <property type="entry name" value="CBS-domain"/>
    <property type="match status" value="1"/>
</dbReference>
<dbReference type="PANTHER" id="PTHR43099:SF6">
    <property type="entry name" value="UPF0053 PROTEIN RV1842C"/>
    <property type="match status" value="1"/>
</dbReference>
<evidence type="ECO:0000256" key="5">
    <source>
        <dbReference type="ARBA" id="ARBA00022737"/>
    </source>
</evidence>
<dbReference type="SUPFAM" id="SSF56176">
    <property type="entry name" value="FAD-binding/transporter-associated domain-like"/>
    <property type="match status" value="1"/>
</dbReference>
<dbReference type="GO" id="GO:0005886">
    <property type="term" value="C:plasma membrane"/>
    <property type="evidence" value="ECO:0007669"/>
    <property type="project" value="UniProtKB-SubCell"/>
</dbReference>
<evidence type="ECO:0000256" key="8">
    <source>
        <dbReference type="ARBA" id="ARBA00023136"/>
    </source>
</evidence>
<sequence>MTEAWLLLGLALVLIAANALFVAAEFALVTVDRATISEAAEAGDRRARSVQKALKRLSTQLSGAQLGITVTSLIIGFIAEPSIATLLRGPLEFAGLPEASSLAVALGAGLLIATVTQMIFGELVPKNWAISEPVRVSRAVAGPQRAFTAASRPLIVVLNGASNAMVRALGVEPREELASARSAQELGAIATRSATEGLLEKDIADRLTQAAEFGEQTAADVMTPRTRVTFVNSDTPVRDILSLVASTGHARFPVEGTSIDDVVGVVHFKSALAVPEQERAERTAADIMSPVRAIPSTLPLAGVLRELRSGLQLAVVIDEYGGTAGVVTLEDLVEEILGEIDDEHDRPAGRPRLLTNGTWTLPGLMRPDEIADLTGIDLPEGEHSDTSGGLVIEHLGRLANPGDSVVLPAKNLAQLDADGIPTETLVSLTVTQVDGHRVARLRLGLAEPSSRADDDSSDGRKDES</sequence>
<dbReference type="PROSITE" id="PS51371">
    <property type="entry name" value="CBS"/>
    <property type="match status" value="2"/>
</dbReference>
<evidence type="ECO:0000259" key="13">
    <source>
        <dbReference type="PROSITE" id="PS51371"/>
    </source>
</evidence>
<evidence type="ECO:0000256" key="12">
    <source>
        <dbReference type="SAM" id="Phobius"/>
    </source>
</evidence>
<evidence type="ECO:0000313" key="16">
    <source>
        <dbReference type="Proteomes" id="UP000009235"/>
    </source>
</evidence>
<dbReference type="EMBL" id="CP002786">
    <property type="protein sequence ID" value="AEF41117.1"/>
    <property type="molecule type" value="Genomic_DNA"/>
</dbReference>
<dbReference type="CDD" id="cd04590">
    <property type="entry name" value="CBS_pair_CorC_HlyC_assoc"/>
    <property type="match status" value="1"/>
</dbReference>
<evidence type="ECO:0000256" key="11">
    <source>
        <dbReference type="SAM" id="MobiDB-lite"/>
    </source>
</evidence>
<dbReference type="GO" id="GO:0050660">
    <property type="term" value="F:flavin adenine dinucleotide binding"/>
    <property type="evidence" value="ECO:0007669"/>
    <property type="project" value="InterPro"/>
</dbReference>
<gene>
    <name evidence="15" type="ordered locus">AS9A_2670</name>
</gene>
<dbReference type="HOGENOM" id="CLU_015237_4_0_11"/>
<feature type="domain" description="CBS" evidence="13">
    <location>
        <begin position="222"/>
        <end position="281"/>
    </location>
</feature>
<feature type="domain" description="CNNM transmembrane" evidence="14">
    <location>
        <begin position="1"/>
        <end position="203"/>
    </location>
</feature>
<keyword evidence="16" id="KW-1185">Reference proteome</keyword>
<feature type="compositionally biased region" description="Basic and acidic residues" evidence="11">
    <location>
        <begin position="450"/>
        <end position="464"/>
    </location>
</feature>
<protein>
    <submittedName>
        <fullName evidence="15">Hypothetical membrane protein</fullName>
    </submittedName>
</protein>
<dbReference type="Proteomes" id="UP000009235">
    <property type="component" value="Chromosome"/>
</dbReference>
<dbReference type="InterPro" id="IPR044751">
    <property type="entry name" value="Ion_transp-like_CBS"/>
</dbReference>
<dbReference type="InterPro" id="IPR036318">
    <property type="entry name" value="FAD-bd_PCMH-like_sf"/>
</dbReference>
<dbReference type="SUPFAM" id="SSF54631">
    <property type="entry name" value="CBS-domain pair"/>
    <property type="match status" value="1"/>
</dbReference>
<dbReference type="AlphaFoldDB" id="F6EHD8"/>
<evidence type="ECO:0000256" key="4">
    <source>
        <dbReference type="ARBA" id="ARBA00022692"/>
    </source>
</evidence>
<dbReference type="InterPro" id="IPR000644">
    <property type="entry name" value="CBS_dom"/>
</dbReference>
<proteinExistence type="inferred from homology"/>
<evidence type="ECO:0000256" key="3">
    <source>
        <dbReference type="ARBA" id="ARBA00022475"/>
    </source>
</evidence>
<dbReference type="eggNOG" id="COG1253">
    <property type="taxonomic scope" value="Bacteria"/>
</dbReference>
<keyword evidence="5" id="KW-0677">Repeat</keyword>
<keyword evidence="4 10" id="KW-0812">Transmembrane</keyword>
<name>F6EHD8_HOYSD</name>